<evidence type="ECO:0000313" key="3">
    <source>
        <dbReference type="EMBL" id="MFM9413047.1"/>
    </source>
</evidence>
<evidence type="ECO:0000259" key="1">
    <source>
        <dbReference type="Pfam" id="PF03749"/>
    </source>
</evidence>
<dbReference type="PANTHER" id="PTHR30545:SF2">
    <property type="entry name" value="SUGAR FERMENTATION STIMULATION PROTEIN A"/>
    <property type="match status" value="1"/>
</dbReference>
<evidence type="ECO:0000313" key="4">
    <source>
        <dbReference type="Proteomes" id="UP001631949"/>
    </source>
</evidence>
<dbReference type="Proteomes" id="UP001631949">
    <property type="component" value="Unassembled WGS sequence"/>
</dbReference>
<feature type="domain" description="SfsA N-terminal OB" evidence="2">
    <location>
        <begin position="13"/>
        <end position="79"/>
    </location>
</feature>
<dbReference type="Pfam" id="PF17746">
    <property type="entry name" value="SfsA_N"/>
    <property type="match status" value="1"/>
</dbReference>
<protein>
    <submittedName>
        <fullName evidence="3">DNA/RNA nuclease SfsA</fullName>
    </submittedName>
</protein>
<dbReference type="EMBL" id="JBJUVG010000002">
    <property type="protein sequence ID" value="MFM9413047.1"/>
    <property type="molecule type" value="Genomic_DNA"/>
</dbReference>
<proteinExistence type="predicted"/>
<comment type="caution">
    <text evidence="3">The sequence shown here is derived from an EMBL/GenBank/DDBJ whole genome shotgun (WGS) entry which is preliminary data.</text>
</comment>
<name>A0ABW9GXY8_9FIRM</name>
<organism evidence="3 4">
    <name type="scientific">Peptococcus simiae</name>
    <dbReference type="NCBI Taxonomy" id="1643805"/>
    <lineage>
        <taxon>Bacteria</taxon>
        <taxon>Bacillati</taxon>
        <taxon>Bacillota</taxon>
        <taxon>Clostridia</taxon>
        <taxon>Eubacteriales</taxon>
        <taxon>Peptococcaceae</taxon>
        <taxon>Peptococcus</taxon>
    </lineage>
</organism>
<reference evidence="3 4" key="1">
    <citation type="journal article" date="2016" name="Int. J. Syst. Evol. Microbiol.">
        <title>Peptococcus simiae sp. nov., isolated from rhesus macaque faeces and emended description of the genus Peptococcus.</title>
        <authorList>
            <person name="Shkoporov A.N."/>
            <person name="Efimov B.A."/>
            <person name="Kondova I."/>
            <person name="Ouwerling B."/>
            <person name="Chaplin A.V."/>
            <person name="Shcherbakova V.A."/>
            <person name="Langermans J.A.M."/>
        </authorList>
    </citation>
    <scope>NUCLEOTIDE SEQUENCE [LARGE SCALE GENOMIC DNA]</scope>
    <source>
        <strain evidence="3 4">M108</strain>
    </source>
</reference>
<dbReference type="CDD" id="cd22359">
    <property type="entry name" value="SfsA-like_bacterial"/>
    <property type="match status" value="1"/>
</dbReference>
<dbReference type="Gene3D" id="3.40.1350.60">
    <property type="match status" value="1"/>
</dbReference>
<dbReference type="InterPro" id="IPR040452">
    <property type="entry name" value="SfsA_C"/>
</dbReference>
<dbReference type="Pfam" id="PF03749">
    <property type="entry name" value="SfsA"/>
    <property type="match status" value="1"/>
</dbReference>
<dbReference type="RefSeq" id="WP_408976666.1">
    <property type="nucleotide sequence ID" value="NZ_JBJUVG010000002.1"/>
</dbReference>
<dbReference type="PANTHER" id="PTHR30545">
    <property type="entry name" value="SUGAR FERMENTATION STIMULATION PROTEIN A"/>
    <property type="match status" value="1"/>
</dbReference>
<dbReference type="Gene3D" id="2.40.50.580">
    <property type="match status" value="1"/>
</dbReference>
<accession>A0ABW9GXY8</accession>
<keyword evidence="4" id="KW-1185">Reference proteome</keyword>
<evidence type="ECO:0000259" key="2">
    <source>
        <dbReference type="Pfam" id="PF17746"/>
    </source>
</evidence>
<gene>
    <name evidence="3" type="primary">sfsA</name>
    <name evidence="3" type="ORF">ACKQTC_01480</name>
</gene>
<feature type="domain" description="Sugar fermentation stimulation protein C-terminal" evidence="1">
    <location>
        <begin position="84"/>
        <end position="217"/>
    </location>
</feature>
<dbReference type="NCBIfam" id="TIGR00230">
    <property type="entry name" value="sfsA"/>
    <property type="match status" value="1"/>
</dbReference>
<dbReference type="InterPro" id="IPR005224">
    <property type="entry name" value="SfsA"/>
</dbReference>
<dbReference type="InterPro" id="IPR041465">
    <property type="entry name" value="SfsA_N"/>
</dbReference>
<sequence>MIKLPILEDAVFINRRNRFIAEVELPDGSLADAHLANTGRMRELLIPGCPVKIARATNPARKTKYDLFLIDQAGAWVCLRAVYANYLIASWLQEGLLKDYLLAGDWRPEFKIGSQRFDFFREAPGRPTVLEVKSANYKIGDTAFFPDAPTERGRHHVETLIKLSQAGYRCVILLVTMGQAVKDLAFNRANDPLLADAMAQAREAGLDIIAMKSRFTDREAFFEGFLPIDWGRS</sequence>